<sequence>MLSPREIDADGRWPEVHTYRSTKEHPEVYPAPSEFDRKSLLELRDWIDLAADEIEPRVYSTRMTASLILGPVWALSVGSAGGTLVAMATSQGRVPAGLHALFVLVILVSVGMCLAILPEKRQATKLKSIHRLYKRRLRELEADEPAT</sequence>
<accession>A0A255GBN6</accession>
<feature type="transmembrane region" description="Helical" evidence="1">
    <location>
        <begin position="96"/>
        <end position="117"/>
    </location>
</feature>
<organism evidence="2 3">
    <name type="scientific">Enemella evansiae</name>
    <dbReference type="NCBI Taxonomy" id="2016499"/>
    <lineage>
        <taxon>Bacteria</taxon>
        <taxon>Bacillati</taxon>
        <taxon>Actinomycetota</taxon>
        <taxon>Actinomycetes</taxon>
        <taxon>Propionibacteriales</taxon>
        <taxon>Propionibacteriaceae</taxon>
        <taxon>Enemella</taxon>
    </lineage>
</organism>
<proteinExistence type="predicted"/>
<protein>
    <submittedName>
        <fullName evidence="2">Uncharacterized protein</fullName>
    </submittedName>
</protein>
<dbReference type="RefSeq" id="WP_094405911.1">
    <property type="nucleotide sequence ID" value="NZ_NMVM01000004.1"/>
</dbReference>
<evidence type="ECO:0000313" key="2">
    <source>
        <dbReference type="EMBL" id="OYO12862.1"/>
    </source>
</evidence>
<keyword evidence="1" id="KW-0812">Transmembrane</keyword>
<feature type="transmembrane region" description="Helical" evidence="1">
    <location>
        <begin position="67"/>
        <end position="90"/>
    </location>
</feature>
<keyword evidence="1" id="KW-1133">Transmembrane helix</keyword>
<dbReference type="AlphaFoldDB" id="A0A255GBN6"/>
<name>A0A255GBN6_9ACTN</name>
<reference evidence="2 3" key="1">
    <citation type="submission" date="2017-07" db="EMBL/GenBank/DDBJ databases">
        <title>Draft whole genome sequences of clinical Proprionibacteriaceae strains.</title>
        <authorList>
            <person name="Bernier A.-M."/>
            <person name="Bernard K."/>
            <person name="Domingo M.-C."/>
        </authorList>
    </citation>
    <scope>NUCLEOTIDE SEQUENCE [LARGE SCALE GENOMIC DNA]</scope>
    <source>
        <strain evidence="2 3">NML 030167</strain>
    </source>
</reference>
<dbReference type="EMBL" id="NMVO01000014">
    <property type="protein sequence ID" value="OYO12862.1"/>
    <property type="molecule type" value="Genomic_DNA"/>
</dbReference>
<comment type="caution">
    <text evidence="2">The sequence shown here is derived from an EMBL/GenBank/DDBJ whole genome shotgun (WGS) entry which is preliminary data.</text>
</comment>
<gene>
    <name evidence="2" type="ORF">CGZ94_13300</name>
</gene>
<keyword evidence="1" id="KW-0472">Membrane</keyword>
<dbReference type="Proteomes" id="UP000215896">
    <property type="component" value="Unassembled WGS sequence"/>
</dbReference>
<evidence type="ECO:0000313" key="3">
    <source>
        <dbReference type="Proteomes" id="UP000215896"/>
    </source>
</evidence>
<evidence type="ECO:0000256" key="1">
    <source>
        <dbReference type="SAM" id="Phobius"/>
    </source>
</evidence>
<keyword evidence="3" id="KW-1185">Reference proteome</keyword>